<dbReference type="EMBL" id="LGKP01000032">
    <property type="protein sequence ID" value="KPL81952.1"/>
    <property type="molecule type" value="Genomic_DNA"/>
</dbReference>
<name>A0A0P6XFC0_9CHLR</name>
<dbReference type="AlphaFoldDB" id="A0A0P6XFC0"/>
<protein>
    <submittedName>
        <fullName evidence="2">Uncharacterized protein</fullName>
    </submittedName>
</protein>
<feature type="region of interest" description="Disordered" evidence="1">
    <location>
        <begin position="1"/>
        <end position="39"/>
    </location>
</feature>
<gene>
    <name evidence="2" type="ORF">SE18_20370</name>
</gene>
<keyword evidence="3" id="KW-1185">Reference proteome</keyword>
<comment type="caution">
    <text evidence="2">The sequence shown here is derived from an EMBL/GenBank/DDBJ whole genome shotgun (WGS) entry which is preliminary data.</text>
</comment>
<reference evidence="2 3" key="1">
    <citation type="submission" date="2015-07" db="EMBL/GenBank/DDBJ databases">
        <title>Whole genome sequence of Herpetosiphon geysericola DSM 7119.</title>
        <authorList>
            <person name="Hemp J."/>
            <person name="Ward L.M."/>
            <person name="Pace L.A."/>
            <person name="Fischer W.W."/>
        </authorList>
    </citation>
    <scope>NUCLEOTIDE SEQUENCE [LARGE SCALE GENOMIC DNA]</scope>
    <source>
        <strain evidence="2 3">DSM 7119</strain>
    </source>
</reference>
<evidence type="ECO:0000313" key="3">
    <source>
        <dbReference type="Proteomes" id="UP000050277"/>
    </source>
</evidence>
<proteinExistence type="predicted"/>
<evidence type="ECO:0000313" key="2">
    <source>
        <dbReference type="EMBL" id="KPL81952.1"/>
    </source>
</evidence>
<sequence length="61" mass="6868">MRDEAEGSGISGKGQRKDRSQKSKVRNQKPIALRGSDPSCAFVRFVDQYSTQRRRAPKDEG</sequence>
<evidence type="ECO:0000256" key="1">
    <source>
        <dbReference type="SAM" id="MobiDB-lite"/>
    </source>
</evidence>
<organism evidence="2 3">
    <name type="scientific">Herpetosiphon geysericola</name>
    <dbReference type="NCBI Taxonomy" id="70996"/>
    <lineage>
        <taxon>Bacteria</taxon>
        <taxon>Bacillati</taxon>
        <taxon>Chloroflexota</taxon>
        <taxon>Chloroflexia</taxon>
        <taxon>Herpetosiphonales</taxon>
        <taxon>Herpetosiphonaceae</taxon>
        <taxon>Herpetosiphon</taxon>
    </lineage>
</organism>
<dbReference type="Proteomes" id="UP000050277">
    <property type="component" value="Unassembled WGS sequence"/>
</dbReference>
<accession>A0A0P6XFC0</accession>